<accession>A0A6J6LG59</accession>
<name>A0A6J6LG59_9ZZZZ</name>
<sequence length="175" mass="18914">MTCFDNSMCAAEMIGMRMSDVDGVHSRQRDVCVAHSILKRGPGFVAGETGIDECEASGIFDRVGIDMAKAGEVGGKLQAQDAARHFSDFGGGVFLFLARHTRRFSAVCMPVVIVCVPHDVPTLPPDGGGPISRWIRRRGLSHRADRTCLGSSGVRKRFPECRQGRDGPRLCGGRP</sequence>
<dbReference type="AlphaFoldDB" id="A0A6J6LG59"/>
<proteinExistence type="predicted"/>
<reference evidence="1" key="1">
    <citation type="submission" date="2020-05" db="EMBL/GenBank/DDBJ databases">
        <authorList>
            <person name="Chiriac C."/>
            <person name="Salcher M."/>
            <person name="Ghai R."/>
            <person name="Kavagutti S V."/>
        </authorList>
    </citation>
    <scope>NUCLEOTIDE SEQUENCE</scope>
</reference>
<organism evidence="1">
    <name type="scientific">freshwater metagenome</name>
    <dbReference type="NCBI Taxonomy" id="449393"/>
    <lineage>
        <taxon>unclassified sequences</taxon>
        <taxon>metagenomes</taxon>
        <taxon>ecological metagenomes</taxon>
    </lineage>
</organism>
<evidence type="ECO:0000313" key="1">
    <source>
        <dbReference type="EMBL" id="CAB4659584.1"/>
    </source>
</evidence>
<gene>
    <name evidence="1" type="ORF">UFOPK2143_01752</name>
</gene>
<protein>
    <submittedName>
        <fullName evidence="1">Unannotated protein</fullName>
    </submittedName>
</protein>
<dbReference type="EMBL" id="CAEZVV010000183">
    <property type="protein sequence ID" value="CAB4659584.1"/>
    <property type="molecule type" value="Genomic_DNA"/>
</dbReference>